<dbReference type="OrthoDB" id="6255742at2759"/>
<protein>
    <recommendedName>
        <fullName evidence="3">Reverse transcriptase domain-containing protein</fullName>
    </recommendedName>
</protein>
<keyword evidence="2" id="KW-1185">Reference proteome</keyword>
<evidence type="ECO:0000313" key="1">
    <source>
        <dbReference type="EMBL" id="CAC5413597.1"/>
    </source>
</evidence>
<evidence type="ECO:0000313" key="2">
    <source>
        <dbReference type="Proteomes" id="UP000507470"/>
    </source>
</evidence>
<reference evidence="1 2" key="1">
    <citation type="submission" date="2020-06" db="EMBL/GenBank/DDBJ databases">
        <authorList>
            <person name="Li R."/>
            <person name="Bekaert M."/>
        </authorList>
    </citation>
    <scope>NUCLEOTIDE SEQUENCE [LARGE SCALE GENOMIC DNA]</scope>
    <source>
        <strain evidence="2">wild</strain>
    </source>
</reference>
<dbReference type="AlphaFoldDB" id="A0A6J8DZR6"/>
<name>A0A6J8DZR6_MYTCO</name>
<dbReference type="Proteomes" id="UP000507470">
    <property type="component" value="Unassembled WGS sequence"/>
</dbReference>
<dbReference type="EMBL" id="CACVKT020008164">
    <property type="protein sequence ID" value="CAC5413597.1"/>
    <property type="molecule type" value="Genomic_DNA"/>
</dbReference>
<sequence>MSDKNEKRFAQFPIEKSAWSSEKEKELLSLREQNKSHEDYVSTLLKAKREKEEETVFGVVQHTISHDKLLDRRIHPDIWLLIKNFYNGRTSKVNILQGVRQGCILSTHIYKIFEEDLPKELEENSLGFILGTIYCRAPACADGLALQSSNPDELQVMLNIIQR</sequence>
<proteinExistence type="predicted"/>
<gene>
    <name evidence="1" type="ORF">MCOR_46475</name>
</gene>
<evidence type="ECO:0008006" key="3">
    <source>
        <dbReference type="Google" id="ProtNLM"/>
    </source>
</evidence>
<accession>A0A6J8DZR6</accession>
<organism evidence="1 2">
    <name type="scientific">Mytilus coruscus</name>
    <name type="common">Sea mussel</name>
    <dbReference type="NCBI Taxonomy" id="42192"/>
    <lineage>
        <taxon>Eukaryota</taxon>
        <taxon>Metazoa</taxon>
        <taxon>Spiralia</taxon>
        <taxon>Lophotrochozoa</taxon>
        <taxon>Mollusca</taxon>
        <taxon>Bivalvia</taxon>
        <taxon>Autobranchia</taxon>
        <taxon>Pteriomorphia</taxon>
        <taxon>Mytilida</taxon>
        <taxon>Mytiloidea</taxon>
        <taxon>Mytilidae</taxon>
        <taxon>Mytilinae</taxon>
        <taxon>Mytilus</taxon>
    </lineage>
</organism>